<evidence type="ECO:0000313" key="1">
    <source>
        <dbReference type="EMBL" id="GMA38236.1"/>
    </source>
</evidence>
<comment type="caution">
    <text evidence="1">The sequence shown here is derived from an EMBL/GenBank/DDBJ whole genome shotgun (WGS) entry which is preliminary data.</text>
</comment>
<dbReference type="SUPFAM" id="SSF48452">
    <property type="entry name" value="TPR-like"/>
    <property type="match status" value="1"/>
</dbReference>
<dbReference type="InterPro" id="IPR029044">
    <property type="entry name" value="Nucleotide-diphossugar_trans"/>
</dbReference>
<dbReference type="Gene3D" id="3.90.550.10">
    <property type="entry name" value="Spore Coat Polysaccharide Biosynthesis Protein SpsA, Chain A"/>
    <property type="match status" value="1"/>
</dbReference>
<proteinExistence type="predicted"/>
<dbReference type="InterPro" id="IPR011990">
    <property type="entry name" value="TPR-like_helical_dom_sf"/>
</dbReference>
<protein>
    <recommendedName>
        <fullName evidence="3">Glycosyl transferase family 2</fullName>
    </recommendedName>
</protein>
<evidence type="ECO:0008006" key="3">
    <source>
        <dbReference type="Google" id="ProtNLM"/>
    </source>
</evidence>
<dbReference type="SUPFAM" id="SSF53448">
    <property type="entry name" value="Nucleotide-diphospho-sugar transferases"/>
    <property type="match status" value="1"/>
</dbReference>
<reference evidence="2" key="1">
    <citation type="journal article" date="2019" name="Int. J. Syst. Evol. Microbiol.">
        <title>The Global Catalogue of Microorganisms (GCM) 10K type strain sequencing project: providing services to taxonomists for standard genome sequencing and annotation.</title>
        <authorList>
            <consortium name="The Broad Institute Genomics Platform"/>
            <consortium name="The Broad Institute Genome Sequencing Center for Infectious Disease"/>
            <person name="Wu L."/>
            <person name="Ma J."/>
        </authorList>
    </citation>
    <scope>NUCLEOTIDE SEQUENCE [LARGE SCALE GENOMIC DNA]</scope>
    <source>
        <strain evidence="2">NBRC 113072</strain>
    </source>
</reference>
<dbReference type="Gene3D" id="1.25.40.10">
    <property type="entry name" value="Tetratricopeptide repeat domain"/>
    <property type="match status" value="1"/>
</dbReference>
<gene>
    <name evidence="1" type="ORF">GCM10025883_02810</name>
</gene>
<organism evidence="1 2">
    <name type="scientific">Mobilicoccus caccae</name>
    <dbReference type="NCBI Taxonomy" id="1859295"/>
    <lineage>
        <taxon>Bacteria</taxon>
        <taxon>Bacillati</taxon>
        <taxon>Actinomycetota</taxon>
        <taxon>Actinomycetes</taxon>
        <taxon>Micrococcales</taxon>
        <taxon>Dermatophilaceae</taxon>
        <taxon>Mobilicoccus</taxon>
    </lineage>
</organism>
<name>A0ABQ6IMA1_9MICO</name>
<dbReference type="Proteomes" id="UP001157126">
    <property type="component" value="Unassembled WGS sequence"/>
</dbReference>
<accession>A0ABQ6IMA1</accession>
<dbReference type="EMBL" id="BSUO01000001">
    <property type="protein sequence ID" value="GMA38236.1"/>
    <property type="molecule type" value="Genomic_DNA"/>
</dbReference>
<evidence type="ECO:0000313" key="2">
    <source>
        <dbReference type="Proteomes" id="UP001157126"/>
    </source>
</evidence>
<sequence length="349" mass="38354">MVTRDEADLVERAVRSAQPFVDETVLLDVGSGDAALERFAQLDVRVVDGRWSEDAARCRNAALDAADADWNLVLDPEEWLAEGAEGLRSLTDGPDQVGLVEVRRAPGGVHEADHPRHLSPRLLPRGVRFEGAYREEPVFDLPVVRTDLVVASDDTETGRWRADRSRNEAILLQALAVRPGDPTLLTQLADEMRLTGRYSEAAEYYTTAMTGVAATEESRHAMVIGALECYTKAGLLRDAVALMDEQGAAWQHSPDFTFLLGDLFFEMMLTTPDLGQELAPLVETAWRRCLELGERPDLAGAVHGRGSFLAAQNLYVLYLVLGRNDEAEEWAARASTMRIPASSVGRLLG</sequence>
<keyword evidence="2" id="KW-1185">Reference proteome</keyword>